<accession>A0A5C6EDY0</accession>
<organism evidence="2 3">
    <name type="scientific">Rubripirellula reticaptiva</name>
    <dbReference type="NCBI Taxonomy" id="2528013"/>
    <lineage>
        <taxon>Bacteria</taxon>
        <taxon>Pseudomonadati</taxon>
        <taxon>Planctomycetota</taxon>
        <taxon>Planctomycetia</taxon>
        <taxon>Pirellulales</taxon>
        <taxon>Pirellulaceae</taxon>
        <taxon>Rubripirellula</taxon>
    </lineage>
</organism>
<reference evidence="2 3" key="1">
    <citation type="submission" date="2019-02" db="EMBL/GenBank/DDBJ databases">
        <title>Deep-cultivation of Planctomycetes and their phenomic and genomic characterization uncovers novel biology.</title>
        <authorList>
            <person name="Wiegand S."/>
            <person name="Jogler M."/>
            <person name="Boedeker C."/>
            <person name="Pinto D."/>
            <person name="Vollmers J."/>
            <person name="Rivas-Marin E."/>
            <person name="Kohn T."/>
            <person name="Peeters S.H."/>
            <person name="Heuer A."/>
            <person name="Rast P."/>
            <person name="Oberbeckmann S."/>
            <person name="Bunk B."/>
            <person name="Jeske O."/>
            <person name="Meyerdierks A."/>
            <person name="Storesund J.E."/>
            <person name="Kallscheuer N."/>
            <person name="Luecker S."/>
            <person name="Lage O.M."/>
            <person name="Pohl T."/>
            <person name="Merkel B.J."/>
            <person name="Hornburger P."/>
            <person name="Mueller R.-W."/>
            <person name="Bruemmer F."/>
            <person name="Labrenz M."/>
            <person name="Spormann A.M."/>
            <person name="Op Den Camp H."/>
            <person name="Overmann J."/>
            <person name="Amann R."/>
            <person name="Jetten M.S.M."/>
            <person name="Mascher T."/>
            <person name="Medema M.H."/>
            <person name="Devos D.P."/>
            <person name="Kaster A.-K."/>
            <person name="Ovreas L."/>
            <person name="Rohde M."/>
            <person name="Galperin M.Y."/>
            <person name="Jogler C."/>
        </authorList>
    </citation>
    <scope>NUCLEOTIDE SEQUENCE [LARGE SCALE GENOMIC DNA]</scope>
    <source>
        <strain evidence="2 3">Poly59</strain>
    </source>
</reference>
<comment type="caution">
    <text evidence="2">The sequence shown here is derived from an EMBL/GenBank/DDBJ whole genome shotgun (WGS) entry which is preliminary data.</text>
</comment>
<name>A0A5C6EDY0_9BACT</name>
<evidence type="ECO:0000313" key="3">
    <source>
        <dbReference type="Proteomes" id="UP000317977"/>
    </source>
</evidence>
<evidence type="ECO:0000256" key="1">
    <source>
        <dbReference type="SAM" id="MobiDB-lite"/>
    </source>
</evidence>
<sequence>MKPASEPSLLTHSDFTEREIDRHPLGVGRRRTLEPLNPLLLASQCEEQISHHNVDIGNIRMRCKRLQMIQRRSNVTCGE</sequence>
<feature type="region of interest" description="Disordered" evidence="1">
    <location>
        <begin position="1"/>
        <end position="23"/>
    </location>
</feature>
<feature type="compositionally biased region" description="Basic and acidic residues" evidence="1">
    <location>
        <begin position="14"/>
        <end position="23"/>
    </location>
</feature>
<dbReference type="EMBL" id="SJPX01000006">
    <property type="protein sequence ID" value="TWU47038.1"/>
    <property type="molecule type" value="Genomic_DNA"/>
</dbReference>
<protein>
    <submittedName>
        <fullName evidence="2">Uncharacterized protein</fullName>
    </submittedName>
</protein>
<gene>
    <name evidence="2" type="ORF">Poly59_60120</name>
</gene>
<dbReference type="Proteomes" id="UP000317977">
    <property type="component" value="Unassembled WGS sequence"/>
</dbReference>
<evidence type="ECO:0000313" key="2">
    <source>
        <dbReference type="EMBL" id="TWU47038.1"/>
    </source>
</evidence>
<keyword evidence="3" id="KW-1185">Reference proteome</keyword>
<dbReference type="AlphaFoldDB" id="A0A5C6EDY0"/>
<proteinExistence type="predicted"/>